<feature type="transmembrane region" description="Helical" evidence="5">
    <location>
        <begin position="191"/>
        <end position="209"/>
    </location>
</feature>
<dbReference type="EMBL" id="FMXO01000001">
    <property type="protein sequence ID" value="SDB02062.1"/>
    <property type="molecule type" value="Genomic_DNA"/>
</dbReference>
<feature type="transmembrane region" description="Helical" evidence="5">
    <location>
        <begin position="142"/>
        <end position="162"/>
    </location>
</feature>
<feature type="transmembrane region" description="Helical" evidence="5">
    <location>
        <begin position="34"/>
        <end position="54"/>
    </location>
</feature>
<comment type="similarity">
    <text evidence="1">Belongs to the spermidine/spermine synthase family.</text>
</comment>
<gene>
    <name evidence="7" type="ORF">SAMN05660653_00054</name>
</gene>
<evidence type="ECO:0000256" key="4">
    <source>
        <dbReference type="PROSITE-ProRule" id="PRU00354"/>
    </source>
</evidence>
<keyword evidence="5" id="KW-0812">Transmembrane</keyword>
<dbReference type="NCBIfam" id="NF037959">
    <property type="entry name" value="MFS_SpdSyn"/>
    <property type="match status" value="1"/>
</dbReference>
<evidence type="ECO:0000313" key="7">
    <source>
        <dbReference type="EMBL" id="SDB02062.1"/>
    </source>
</evidence>
<keyword evidence="5" id="KW-1133">Transmembrane helix</keyword>
<dbReference type="SUPFAM" id="SSF53335">
    <property type="entry name" value="S-adenosyl-L-methionine-dependent methyltransferases"/>
    <property type="match status" value="1"/>
</dbReference>
<proteinExistence type="inferred from homology"/>
<dbReference type="Pfam" id="PF01564">
    <property type="entry name" value="Spermine_synth"/>
    <property type="match status" value="1"/>
</dbReference>
<dbReference type="PROSITE" id="PS51006">
    <property type="entry name" value="PABS_2"/>
    <property type="match status" value="1"/>
</dbReference>
<dbReference type="STRING" id="617002.SAMN05660653_00054"/>
<dbReference type="PANTHER" id="PTHR43317">
    <property type="entry name" value="THERMOSPERMINE SYNTHASE ACAULIS5"/>
    <property type="match status" value="1"/>
</dbReference>
<feature type="transmembrane region" description="Helical" evidence="5">
    <location>
        <begin position="168"/>
        <end position="186"/>
    </location>
</feature>
<sequence>MLEITVFICGAVVMILELTGSRIMAPFLGTSLVVWTGLIGVVLAALSLGYWWGGRLADRNPSMSRLAWIVFSAGALIALIALIQAPILRLLQAHVSNLHLGVLLGTVILFAPASILLGMIAPFAVKMKLASLEQSGAVVGRMYALSTIGSIVGTFMAGFVLLSFFGSLSILLFLGGVMTLLAMALAPRSGLAVKSAFLVLVVLGAMLHVQHRQALAERGFIDMDTTYNRIIVARAVEESTGRQLQVMSTGPGWLQSAMYLDDPFELTLPYTRFFRLAEVYVPAFRRVLMVGGGGYSFPKFLMQTRPDLELDVVEIDPAFTALAKSYFHFSPDDRVAVHHLDARRYLNQVHQPYDVIILDAFNSHYSIPYQLTTRQAMQRIAANMDDNGVVLVNLISAVSGDQGRFLRALLATMESVFVQVNVYPVTEPDNDALVQNIVLAARKIPDTTTPALNDNNGLSDIIASRWTHPIPRDLPLLTDALAPVERYLP</sequence>
<keyword evidence="5" id="KW-0472">Membrane</keyword>
<evidence type="ECO:0000259" key="6">
    <source>
        <dbReference type="PROSITE" id="PS51006"/>
    </source>
</evidence>
<evidence type="ECO:0000256" key="1">
    <source>
        <dbReference type="ARBA" id="ARBA00007867"/>
    </source>
</evidence>
<dbReference type="CDD" id="cd02440">
    <property type="entry name" value="AdoMet_MTases"/>
    <property type="match status" value="1"/>
</dbReference>
<accession>A0A1G6A0W6</accession>
<reference evidence="7 8" key="1">
    <citation type="submission" date="2016-10" db="EMBL/GenBank/DDBJ databases">
        <authorList>
            <person name="de Groot N.N."/>
        </authorList>
    </citation>
    <scope>NUCLEOTIDE SEQUENCE [LARGE SCALE GENOMIC DNA]</scope>
    <source>
        <strain evidence="7 8">ASO4-2</strain>
    </source>
</reference>
<dbReference type="GO" id="GO:0006596">
    <property type="term" value="P:polyamine biosynthetic process"/>
    <property type="evidence" value="ECO:0007669"/>
    <property type="project" value="UniProtKB-UniRule"/>
</dbReference>
<evidence type="ECO:0000256" key="5">
    <source>
        <dbReference type="SAM" id="Phobius"/>
    </source>
</evidence>
<evidence type="ECO:0000256" key="3">
    <source>
        <dbReference type="ARBA" id="ARBA00023115"/>
    </source>
</evidence>
<feature type="transmembrane region" description="Helical" evidence="5">
    <location>
        <begin position="66"/>
        <end position="88"/>
    </location>
</feature>
<organism evidence="7 8">
    <name type="scientific">Desulfonatronum thiosulfatophilum</name>
    <dbReference type="NCBI Taxonomy" id="617002"/>
    <lineage>
        <taxon>Bacteria</taxon>
        <taxon>Pseudomonadati</taxon>
        <taxon>Thermodesulfobacteriota</taxon>
        <taxon>Desulfovibrionia</taxon>
        <taxon>Desulfovibrionales</taxon>
        <taxon>Desulfonatronaceae</taxon>
        <taxon>Desulfonatronum</taxon>
    </lineage>
</organism>
<feature type="domain" description="PABS" evidence="6">
    <location>
        <begin position="205"/>
        <end position="442"/>
    </location>
</feature>
<feature type="transmembrane region" description="Helical" evidence="5">
    <location>
        <begin position="100"/>
        <end position="121"/>
    </location>
</feature>
<dbReference type="PANTHER" id="PTHR43317:SF1">
    <property type="entry name" value="THERMOSPERMINE SYNTHASE ACAULIS5"/>
    <property type="match status" value="1"/>
</dbReference>
<keyword evidence="3 4" id="KW-0620">Polyamine biosynthesis</keyword>
<feature type="transmembrane region" description="Helical" evidence="5">
    <location>
        <begin position="7"/>
        <end position="28"/>
    </location>
</feature>
<dbReference type="Gene3D" id="3.40.50.150">
    <property type="entry name" value="Vaccinia Virus protein VP39"/>
    <property type="match status" value="1"/>
</dbReference>
<dbReference type="RefSeq" id="WP_092116048.1">
    <property type="nucleotide sequence ID" value="NZ_FMXO01000001.1"/>
</dbReference>
<dbReference type="AlphaFoldDB" id="A0A1G6A0W6"/>
<protein>
    <submittedName>
        <fullName evidence="7">Spermidine synthase</fullName>
    </submittedName>
</protein>
<evidence type="ECO:0000313" key="8">
    <source>
        <dbReference type="Proteomes" id="UP000198771"/>
    </source>
</evidence>
<dbReference type="Proteomes" id="UP000198771">
    <property type="component" value="Unassembled WGS sequence"/>
</dbReference>
<dbReference type="InterPro" id="IPR029063">
    <property type="entry name" value="SAM-dependent_MTases_sf"/>
</dbReference>
<name>A0A1G6A0W6_9BACT</name>
<dbReference type="OrthoDB" id="9761985at2"/>
<evidence type="ECO:0000256" key="2">
    <source>
        <dbReference type="ARBA" id="ARBA00022679"/>
    </source>
</evidence>
<dbReference type="InterPro" id="IPR030374">
    <property type="entry name" value="PABS"/>
</dbReference>
<keyword evidence="2 4" id="KW-0808">Transferase</keyword>
<keyword evidence="8" id="KW-1185">Reference proteome</keyword>
<feature type="active site" description="Proton acceptor" evidence="4">
    <location>
        <position position="359"/>
    </location>
</feature>
<dbReference type="GO" id="GO:0010487">
    <property type="term" value="F:thermospermine synthase activity"/>
    <property type="evidence" value="ECO:0007669"/>
    <property type="project" value="TreeGrafter"/>
</dbReference>